<dbReference type="GO" id="GO:0003677">
    <property type="term" value="F:DNA binding"/>
    <property type="evidence" value="ECO:0007669"/>
    <property type="project" value="UniProtKB-KW"/>
</dbReference>
<dbReference type="InterPro" id="IPR000835">
    <property type="entry name" value="HTH_MarR-typ"/>
</dbReference>
<dbReference type="GO" id="GO:0003700">
    <property type="term" value="F:DNA-binding transcription factor activity"/>
    <property type="evidence" value="ECO:0007669"/>
    <property type="project" value="InterPro"/>
</dbReference>
<dbReference type="Proteomes" id="UP000295281">
    <property type="component" value="Unassembled WGS sequence"/>
</dbReference>
<dbReference type="InterPro" id="IPR039422">
    <property type="entry name" value="MarR/SlyA-like"/>
</dbReference>
<sequence>MERGDADFARFSQAWGELVSAVARARSRGAAAAEVELTFAQALLLEIVAGLEEPTVGEVAHAAGIASPSATRMLQQLERKGMVVRRHPERDERVTVVTMTKAGGRALAEHRQRVGERLRELFAGVEPGLRPLLVELLHDMRDAVNEM</sequence>
<dbReference type="OrthoDB" id="9806864at2"/>
<dbReference type="RefSeq" id="WP_133742376.1">
    <property type="nucleotide sequence ID" value="NZ_SNYN01000014.1"/>
</dbReference>
<organism evidence="2 3">
    <name type="scientific">Actinorugispora endophytica</name>
    <dbReference type="NCBI Taxonomy" id="1605990"/>
    <lineage>
        <taxon>Bacteria</taxon>
        <taxon>Bacillati</taxon>
        <taxon>Actinomycetota</taxon>
        <taxon>Actinomycetes</taxon>
        <taxon>Streptosporangiales</taxon>
        <taxon>Nocardiopsidaceae</taxon>
        <taxon>Actinorugispora</taxon>
    </lineage>
</organism>
<dbReference type="Pfam" id="PF12802">
    <property type="entry name" value="MarR_2"/>
    <property type="match status" value="1"/>
</dbReference>
<protein>
    <submittedName>
        <fullName evidence="2">DNA-binding MarR family transcriptional regulator</fullName>
    </submittedName>
</protein>
<comment type="caution">
    <text evidence="2">The sequence shown here is derived from an EMBL/GenBank/DDBJ whole genome shotgun (WGS) entry which is preliminary data.</text>
</comment>
<dbReference type="EMBL" id="SNYN01000014">
    <property type="protein sequence ID" value="TDQ49980.1"/>
    <property type="molecule type" value="Genomic_DNA"/>
</dbReference>
<evidence type="ECO:0000259" key="1">
    <source>
        <dbReference type="PROSITE" id="PS50995"/>
    </source>
</evidence>
<feature type="domain" description="HTH marR-type" evidence="1">
    <location>
        <begin position="1"/>
        <end position="142"/>
    </location>
</feature>
<keyword evidence="3" id="KW-1185">Reference proteome</keyword>
<name>A0A4R6URS7_9ACTN</name>
<dbReference type="PANTHER" id="PTHR33164:SF43">
    <property type="entry name" value="HTH-TYPE TRANSCRIPTIONAL REPRESSOR YETL"/>
    <property type="match status" value="1"/>
</dbReference>
<dbReference type="PANTHER" id="PTHR33164">
    <property type="entry name" value="TRANSCRIPTIONAL REGULATOR, MARR FAMILY"/>
    <property type="match status" value="1"/>
</dbReference>
<dbReference type="AlphaFoldDB" id="A0A4R6URS7"/>
<evidence type="ECO:0000313" key="3">
    <source>
        <dbReference type="Proteomes" id="UP000295281"/>
    </source>
</evidence>
<dbReference type="Gene3D" id="1.10.10.10">
    <property type="entry name" value="Winged helix-like DNA-binding domain superfamily/Winged helix DNA-binding domain"/>
    <property type="match status" value="1"/>
</dbReference>
<keyword evidence="2" id="KW-0238">DNA-binding</keyword>
<gene>
    <name evidence="2" type="ORF">EV190_11424</name>
</gene>
<dbReference type="SUPFAM" id="SSF46785">
    <property type="entry name" value="Winged helix' DNA-binding domain"/>
    <property type="match status" value="1"/>
</dbReference>
<accession>A0A4R6URS7</accession>
<dbReference type="SMART" id="SM00347">
    <property type="entry name" value="HTH_MARR"/>
    <property type="match status" value="1"/>
</dbReference>
<dbReference type="GO" id="GO:0006950">
    <property type="term" value="P:response to stress"/>
    <property type="evidence" value="ECO:0007669"/>
    <property type="project" value="TreeGrafter"/>
</dbReference>
<proteinExistence type="predicted"/>
<dbReference type="InterPro" id="IPR036388">
    <property type="entry name" value="WH-like_DNA-bd_sf"/>
</dbReference>
<dbReference type="InterPro" id="IPR036390">
    <property type="entry name" value="WH_DNA-bd_sf"/>
</dbReference>
<evidence type="ECO:0000313" key="2">
    <source>
        <dbReference type="EMBL" id="TDQ49980.1"/>
    </source>
</evidence>
<dbReference type="PROSITE" id="PS50995">
    <property type="entry name" value="HTH_MARR_2"/>
    <property type="match status" value="1"/>
</dbReference>
<reference evidence="2 3" key="1">
    <citation type="submission" date="2019-03" db="EMBL/GenBank/DDBJ databases">
        <title>Genomic Encyclopedia of Type Strains, Phase IV (KMG-IV): sequencing the most valuable type-strain genomes for metagenomic binning, comparative biology and taxonomic classification.</title>
        <authorList>
            <person name="Goeker M."/>
        </authorList>
    </citation>
    <scope>NUCLEOTIDE SEQUENCE [LARGE SCALE GENOMIC DNA]</scope>
    <source>
        <strain evidence="2 3">DSM 46770</strain>
    </source>
</reference>